<dbReference type="PRINTS" id="PR00455">
    <property type="entry name" value="HTHTETR"/>
</dbReference>
<dbReference type="Pfam" id="PF00440">
    <property type="entry name" value="TetR_N"/>
    <property type="match status" value="1"/>
</dbReference>
<protein>
    <submittedName>
        <fullName evidence="7">AcrR family transcriptional regulator</fullName>
    </submittedName>
</protein>
<dbReference type="SUPFAM" id="SSF46689">
    <property type="entry name" value="Homeodomain-like"/>
    <property type="match status" value="1"/>
</dbReference>
<organism evidence="7 8">
    <name type="scientific">Conexibacter arvalis</name>
    <dbReference type="NCBI Taxonomy" id="912552"/>
    <lineage>
        <taxon>Bacteria</taxon>
        <taxon>Bacillati</taxon>
        <taxon>Actinomycetota</taxon>
        <taxon>Thermoleophilia</taxon>
        <taxon>Solirubrobacterales</taxon>
        <taxon>Conexibacteraceae</taxon>
        <taxon>Conexibacter</taxon>
    </lineage>
</organism>
<feature type="region of interest" description="Disordered" evidence="5">
    <location>
        <begin position="1"/>
        <end position="21"/>
    </location>
</feature>
<evidence type="ECO:0000313" key="7">
    <source>
        <dbReference type="EMBL" id="MBB4660517.1"/>
    </source>
</evidence>
<keyword evidence="2 4" id="KW-0238">DNA-binding</keyword>
<dbReference type="InterPro" id="IPR050109">
    <property type="entry name" value="HTH-type_TetR-like_transc_reg"/>
</dbReference>
<dbReference type="EMBL" id="JACHNU010000001">
    <property type="protein sequence ID" value="MBB4660517.1"/>
    <property type="molecule type" value="Genomic_DNA"/>
</dbReference>
<keyword evidence="8" id="KW-1185">Reference proteome</keyword>
<dbReference type="Proteomes" id="UP000585272">
    <property type="component" value="Unassembled WGS sequence"/>
</dbReference>
<feature type="compositionally biased region" description="Polar residues" evidence="5">
    <location>
        <begin position="1"/>
        <end position="10"/>
    </location>
</feature>
<evidence type="ECO:0000256" key="3">
    <source>
        <dbReference type="ARBA" id="ARBA00023163"/>
    </source>
</evidence>
<dbReference type="Gene3D" id="1.10.10.60">
    <property type="entry name" value="Homeodomain-like"/>
    <property type="match status" value="1"/>
</dbReference>
<sequence>MAEQANSAQQGEIAVADDTRRTVRRRGRRREILLAEAARLFYERGYGSVGIDEIGDAAGISGPAVYKHFPSKQAILAAVIEQALERVREHIDEALAEPRPPQEQLAAFLRSQVEAAFHVRHVIPLGRADFAHLDPPDQQRLRREMRLILQEWSHLIVETRPELSEAEARALALGAQGLIHFMIRMGDSLDRERLAQRAFEAAHGALQPL</sequence>
<evidence type="ECO:0000256" key="5">
    <source>
        <dbReference type="SAM" id="MobiDB-lite"/>
    </source>
</evidence>
<dbReference type="PANTHER" id="PTHR30055:SF234">
    <property type="entry name" value="HTH-TYPE TRANSCRIPTIONAL REGULATOR BETI"/>
    <property type="match status" value="1"/>
</dbReference>
<dbReference type="AlphaFoldDB" id="A0A840I6N7"/>
<name>A0A840I6N7_9ACTN</name>
<dbReference type="PANTHER" id="PTHR30055">
    <property type="entry name" value="HTH-TYPE TRANSCRIPTIONAL REGULATOR RUTR"/>
    <property type="match status" value="1"/>
</dbReference>
<proteinExistence type="predicted"/>
<comment type="caution">
    <text evidence="7">The sequence shown here is derived from an EMBL/GenBank/DDBJ whole genome shotgun (WGS) entry which is preliminary data.</text>
</comment>
<gene>
    <name evidence="7" type="ORF">BDZ31_000090</name>
</gene>
<keyword evidence="1" id="KW-0805">Transcription regulation</keyword>
<dbReference type="InterPro" id="IPR001647">
    <property type="entry name" value="HTH_TetR"/>
</dbReference>
<dbReference type="RefSeq" id="WP_183337921.1">
    <property type="nucleotide sequence ID" value="NZ_JACHNU010000001.1"/>
</dbReference>
<dbReference type="GO" id="GO:0000976">
    <property type="term" value="F:transcription cis-regulatory region binding"/>
    <property type="evidence" value="ECO:0007669"/>
    <property type="project" value="TreeGrafter"/>
</dbReference>
<evidence type="ECO:0000256" key="1">
    <source>
        <dbReference type="ARBA" id="ARBA00023015"/>
    </source>
</evidence>
<dbReference type="PROSITE" id="PS50977">
    <property type="entry name" value="HTH_TETR_2"/>
    <property type="match status" value="1"/>
</dbReference>
<dbReference type="GO" id="GO:0003700">
    <property type="term" value="F:DNA-binding transcription factor activity"/>
    <property type="evidence" value="ECO:0007669"/>
    <property type="project" value="TreeGrafter"/>
</dbReference>
<evidence type="ECO:0000256" key="2">
    <source>
        <dbReference type="ARBA" id="ARBA00023125"/>
    </source>
</evidence>
<evidence type="ECO:0000259" key="6">
    <source>
        <dbReference type="PROSITE" id="PS50977"/>
    </source>
</evidence>
<feature type="domain" description="HTH tetR-type" evidence="6">
    <location>
        <begin position="27"/>
        <end position="87"/>
    </location>
</feature>
<reference evidence="7 8" key="1">
    <citation type="submission" date="2020-08" db="EMBL/GenBank/DDBJ databases">
        <title>Genomic Encyclopedia of Archaeal and Bacterial Type Strains, Phase II (KMG-II): from individual species to whole genera.</title>
        <authorList>
            <person name="Goeker M."/>
        </authorList>
    </citation>
    <scope>NUCLEOTIDE SEQUENCE [LARGE SCALE GENOMIC DNA]</scope>
    <source>
        <strain evidence="7 8">DSM 23288</strain>
    </source>
</reference>
<evidence type="ECO:0000313" key="8">
    <source>
        <dbReference type="Proteomes" id="UP000585272"/>
    </source>
</evidence>
<evidence type="ECO:0000256" key="4">
    <source>
        <dbReference type="PROSITE-ProRule" id="PRU00335"/>
    </source>
</evidence>
<accession>A0A840I6N7</accession>
<keyword evidence="3" id="KW-0804">Transcription</keyword>
<dbReference type="Gene3D" id="1.10.357.10">
    <property type="entry name" value="Tetracycline Repressor, domain 2"/>
    <property type="match status" value="1"/>
</dbReference>
<dbReference type="InterPro" id="IPR009057">
    <property type="entry name" value="Homeodomain-like_sf"/>
</dbReference>
<feature type="DNA-binding region" description="H-T-H motif" evidence="4">
    <location>
        <begin position="50"/>
        <end position="69"/>
    </location>
</feature>